<dbReference type="GO" id="GO:0004672">
    <property type="term" value="F:protein kinase activity"/>
    <property type="evidence" value="ECO:0007669"/>
    <property type="project" value="InterPro"/>
</dbReference>
<dbReference type="Pfam" id="PF00069">
    <property type="entry name" value="Pkinase"/>
    <property type="match status" value="1"/>
</dbReference>
<dbReference type="Gene3D" id="3.40.50.1820">
    <property type="entry name" value="alpha/beta hydrolase"/>
    <property type="match status" value="1"/>
</dbReference>
<feature type="compositionally biased region" description="Acidic residues" evidence="1">
    <location>
        <begin position="1575"/>
        <end position="1585"/>
    </location>
</feature>
<evidence type="ECO:0000259" key="2">
    <source>
        <dbReference type="PROSITE" id="PS50011"/>
    </source>
</evidence>
<gene>
    <name evidence="3" type="ORF">KC19_4G233800</name>
</gene>
<comment type="caution">
    <text evidence="3">The sequence shown here is derived from an EMBL/GenBank/DDBJ whole genome shotgun (WGS) entry which is preliminary data.</text>
</comment>
<dbReference type="EMBL" id="CM026424">
    <property type="protein sequence ID" value="KAG0581223.1"/>
    <property type="molecule type" value="Genomic_DNA"/>
</dbReference>
<dbReference type="SUPFAM" id="SSF56112">
    <property type="entry name" value="Protein kinase-like (PK-like)"/>
    <property type="match status" value="1"/>
</dbReference>
<name>A0A8T0IFE2_CERPU</name>
<keyword evidence="4" id="KW-1185">Reference proteome</keyword>
<dbReference type="InterPro" id="IPR029058">
    <property type="entry name" value="AB_hydrolase_fold"/>
</dbReference>
<dbReference type="Gene3D" id="1.10.510.10">
    <property type="entry name" value="Transferase(Phosphotransferase) domain 1"/>
    <property type="match status" value="1"/>
</dbReference>
<feature type="region of interest" description="Disordered" evidence="1">
    <location>
        <begin position="1545"/>
        <end position="1585"/>
    </location>
</feature>
<protein>
    <recommendedName>
        <fullName evidence="2">Protein kinase domain-containing protein</fullName>
    </recommendedName>
</protein>
<dbReference type="PROSITE" id="PS50011">
    <property type="entry name" value="PROTEIN_KINASE_DOM"/>
    <property type="match status" value="1"/>
</dbReference>
<evidence type="ECO:0000256" key="1">
    <source>
        <dbReference type="SAM" id="MobiDB-lite"/>
    </source>
</evidence>
<dbReference type="GO" id="GO:0005524">
    <property type="term" value="F:ATP binding"/>
    <property type="evidence" value="ECO:0007669"/>
    <property type="project" value="InterPro"/>
</dbReference>
<dbReference type="InterPro" id="IPR011009">
    <property type="entry name" value="Kinase-like_dom_sf"/>
</dbReference>
<accession>A0A8T0IFE2</accession>
<reference evidence="3" key="1">
    <citation type="submission" date="2020-06" db="EMBL/GenBank/DDBJ databases">
        <title>WGS assembly of Ceratodon purpureus strain R40.</title>
        <authorList>
            <person name="Carey S.B."/>
            <person name="Jenkins J."/>
            <person name="Shu S."/>
            <person name="Lovell J.T."/>
            <person name="Sreedasyam A."/>
            <person name="Maumus F."/>
            <person name="Tiley G.P."/>
            <person name="Fernandez-Pozo N."/>
            <person name="Barry K."/>
            <person name="Chen C."/>
            <person name="Wang M."/>
            <person name="Lipzen A."/>
            <person name="Daum C."/>
            <person name="Saski C.A."/>
            <person name="Payton A.C."/>
            <person name="Mcbreen J.C."/>
            <person name="Conrad R.E."/>
            <person name="Kollar L.M."/>
            <person name="Olsson S."/>
            <person name="Huttunen S."/>
            <person name="Landis J.B."/>
            <person name="Wickett N.J."/>
            <person name="Johnson M.G."/>
            <person name="Rensing S.A."/>
            <person name="Grimwood J."/>
            <person name="Schmutz J."/>
            <person name="Mcdaniel S.F."/>
        </authorList>
    </citation>
    <scope>NUCLEOTIDE SEQUENCE</scope>
    <source>
        <strain evidence="3">R40</strain>
    </source>
</reference>
<feature type="domain" description="Protein kinase" evidence="2">
    <location>
        <begin position="227"/>
        <end position="533"/>
    </location>
</feature>
<dbReference type="PANTHER" id="PTHR31439">
    <property type="entry name" value="EXPRESSED PROTEIN"/>
    <property type="match status" value="1"/>
</dbReference>
<dbReference type="Proteomes" id="UP000822688">
    <property type="component" value="Chromosome 4"/>
</dbReference>
<dbReference type="SMART" id="SM00220">
    <property type="entry name" value="S_TKc"/>
    <property type="match status" value="1"/>
</dbReference>
<organism evidence="3 4">
    <name type="scientific">Ceratodon purpureus</name>
    <name type="common">Fire moss</name>
    <name type="synonym">Dicranum purpureum</name>
    <dbReference type="NCBI Taxonomy" id="3225"/>
    <lineage>
        <taxon>Eukaryota</taxon>
        <taxon>Viridiplantae</taxon>
        <taxon>Streptophyta</taxon>
        <taxon>Embryophyta</taxon>
        <taxon>Bryophyta</taxon>
        <taxon>Bryophytina</taxon>
        <taxon>Bryopsida</taxon>
        <taxon>Dicranidae</taxon>
        <taxon>Pseudoditrichales</taxon>
        <taxon>Ditrichaceae</taxon>
        <taxon>Ceratodon</taxon>
    </lineage>
</organism>
<dbReference type="PANTHER" id="PTHR31439:SF4">
    <property type="entry name" value="NEURONAL PAS DOMAIN PROTEIN"/>
    <property type="match status" value="1"/>
</dbReference>
<dbReference type="SUPFAM" id="SSF53474">
    <property type="entry name" value="alpha/beta-Hydrolases"/>
    <property type="match status" value="1"/>
</dbReference>
<evidence type="ECO:0000313" key="3">
    <source>
        <dbReference type="EMBL" id="KAG0581223.1"/>
    </source>
</evidence>
<feature type="region of interest" description="Disordered" evidence="1">
    <location>
        <begin position="809"/>
        <end position="838"/>
    </location>
</feature>
<feature type="compositionally biased region" description="Basic and acidic residues" evidence="1">
    <location>
        <begin position="1545"/>
        <end position="1574"/>
    </location>
</feature>
<evidence type="ECO:0000313" key="4">
    <source>
        <dbReference type="Proteomes" id="UP000822688"/>
    </source>
</evidence>
<sequence>MSYSLEPVISTLQRLLPCWPSIRDSVPGKNPNLYLQNIFLQLRRTLIVVDDLPKEPTMDCGLVFEELYRVVTKISSLVEYSGDISIPAEVRGEVFLETLLDLRWWTWIIALQAGMLVGDLYKFHFGAFEGVTLLEAMPINGHSTTRSLPSYNFELWQQETGGRLKGMLQVKSDGNDVMDQEDNEVDKLFTEIRNAEFPSFTFQHDLGPTILQDTGKPSSIHDYLEIDLTQDLLGASSTGYVIRTTVSDERGETYACALKRTNAVDEKPPDLARLWHPHVVHLRYYWREGGGRHDEEIGGSSPNSSTSMTFMVMELMHGDLAKLIKTRTKKAAGSAPFMFPVAVDLMLQIAKSMLYLHDMGVSHPHLRCENVLCRIESETETLRVGDVVVKLGGFGCSRSATVETKNWDVLCFGWTCLEILTGEVWSEDIQYGADKLVPRPSIPATTPPVLKRCIASCLNTELSFSGVVIMLRLAQYQIMLTCKDRTTLSSENIEMGTAQAEDQGNMVFGLASSSRSNDDLHEMFHVHQLHPQLGEAPTSVQITLIFFHGFPKVLEEWRMTWMTRDNKLLWPQKWLPEDLHSRDIRILAVSYNDHLKVSSNCTQSEMGENVLQKLVLSATWKLEETEAIVLVGHSFGGVIIKALVTEAQRALQNSINCQQVTKCKKFLKSLASIVFYSVPHALKSTEFENYISGCGNTRVLQKSSLLKSVRGDNCFIPEMIRLSRDFESAVPHRTKVLAFLEGKPMSKKCFLTEKPCEGQSLSWEWHKVGKDNHFEVCRPDSKSHTGYEALLQHLQKHVLSSRNSTFSTITEDSSDLVEPKGVQDPNGGPQQLKSTGSMTSRMLTVEEALAEAVLEDPKTKTKTKTSDLERVFETAPTDSKHPIIAAVWRDTVDMSNEVPVLATKDSMEPQTAGQSLVSAGEKARTFVLTLEEALEEAEVQAVKTKTCDLEQVLKIAAMDSQHPSLAAVWRDTSEMPLKAYILNPQYNVPALLIKNSVQPQAVGHALVLAACGGYINCVRHLREMQREQCGSVLVSRFNAFAFLKAAENGHQEVIRELLRPVLSSSTAMTAMMGYVIATRWKDRDPSAYPFVKQPAITPNKDWNTKLTSTKNMLPSAAPIFRSGGWYLQGTPEGPLELHNCIRSTYSIFLLWRAAVIAAAHYHVEVFKILLQQRALENTMLADSLHDTTTPKKIISKRAKMDTLMYQLVEELSTMNYHDGILYALWGHIQRGGHDSPRPETGQPRCVAQATNGLWEIQLEVPLLMMPVEHDLQKAEPFRRYKQLMQLFNQRAKVNIQLTAAVEVLPQCLQVEVGIKHVRFNVENSRWDPECMGHFPSFITLAVTPVTEEGTDVMLSNSTSNITVKIGRMERIQVGTNSGDGVSHGISGGMGLAAASVGVKSTMESKPWRFEQLAKDDRGGSFVWTLQSMKGVVFDRANPMLMVERDSKRRVGRLMPSNPLDELPFTREGGVNFTNAEFDDTMIWRFPKHMEGTKMRWNIEVQIHSTYTTTRYFETRMATCCGDIEESLEVKSRHGKLKYLKVVSDEKARKAAKGEKPEKGDERDKVSEGTKIHEISDEDCMENLLR</sequence>
<proteinExistence type="predicted"/>
<feature type="compositionally biased region" description="Polar residues" evidence="1">
    <location>
        <begin position="828"/>
        <end position="838"/>
    </location>
</feature>
<dbReference type="InterPro" id="IPR000719">
    <property type="entry name" value="Prot_kinase_dom"/>
</dbReference>